<gene>
    <name evidence="1" type="ORF">SAMN05444169_0972</name>
</gene>
<evidence type="ECO:0000313" key="2">
    <source>
        <dbReference type="Proteomes" id="UP000190675"/>
    </source>
</evidence>
<protein>
    <submittedName>
        <fullName evidence="1">Uncharacterized protein</fullName>
    </submittedName>
</protein>
<dbReference type="Proteomes" id="UP000190675">
    <property type="component" value="Chromosome I"/>
</dbReference>
<proteinExistence type="predicted"/>
<organism evidence="1 2">
    <name type="scientific">Bradyrhizobium erythrophlei</name>
    <dbReference type="NCBI Taxonomy" id="1437360"/>
    <lineage>
        <taxon>Bacteria</taxon>
        <taxon>Pseudomonadati</taxon>
        <taxon>Pseudomonadota</taxon>
        <taxon>Alphaproteobacteria</taxon>
        <taxon>Hyphomicrobiales</taxon>
        <taxon>Nitrobacteraceae</taxon>
        <taxon>Bradyrhizobium</taxon>
    </lineage>
</organism>
<dbReference type="AlphaFoldDB" id="A0A1M5HQA3"/>
<sequence length="111" mass="11997">MGDYRAYILGIDGHRFVWAEDFPNDHPHDGAAMNAARQLSEKHDVEVWDGVRLVARLSPGGEVMSPGLVPSLVFAPPSDREASSVKPAEPISLSKVSELALAASSENKLFL</sequence>
<dbReference type="OrthoDB" id="8255844at2"/>
<reference evidence="1 2" key="1">
    <citation type="submission" date="2016-11" db="EMBL/GenBank/DDBJ databases">
        <authorList>
            <person name="Jaros S."/>
            <person name="Januszkiewicz K."/>
            <person name="Wedrychowicz H."/>
        </authorList>
    </citation>
    <scope>NUCLEOTIDE SEQUENCE [LARGE SCALE GENOMIC DNA]</scope>
    <source>
        <strain evidence="1 2">GAS242</strain>
    </source>
</reference>
<evidence type="ECO:0000313" key="1">
    <source>
        <dbReference type="EMBL" id="SHG18116.1"/>
    </source>
</evidence>
<dbReference type="RefSeq" id="WP_154073064.1">
    <property type="nucleotide sequence ID" value="NZ_LT670818.1"/>
</dbReference>
<dbReference type="EMBL" id="LT670818">
    <property type="protein sequence ID" value="SHG18116.1"/>
    <property type="molecule type" value="Genomic_DNA"/>
</dbReference>
<name>A0A1M5HQA3_9BRAD</name>
<accession>A0A1M5HQA3</accession>